<dbReference type="Gene3D" id="3.40.50.1580">
    <property type="entry name" value="Nucleoside phosphorylase domain"/>
    <property type="match status" value="1"/>
</dbReference>
<dbReference type="SUPFAM" id="SSF53167">
    <property type="entry name" value="Purine and uridine phosphorylases"/>
    <property type="match status" value="1"/>
</dbReference>
<dbReference type="RefSeq" id="WP_077813929.1">
    <property type="nucleotide sequence ID" value="NZ_CP014692.1"/>
</dbReference>
<dbReference type="InterPro" id="IPR041327">
    <property type="entry name" value="Cap17-like_N"/>
</dbReference>
<protein>
    <submittedName>
        <fullName evidence="3">Purine phosphorylase</fullName>
    </submittedName>
</protein>
<evidence type="ECO:0000259" key="1">
    <source>
        <dbReference type="Pfam" id="PF01048"/>
    </source>
</evidence>
<dbReference type="PANTHER" id="PTHR46832:SF1">
    <property type="entry name" value="5'-METHYLTHIOADENOSINE_S-ADENOSYLHOMOCYSTEINE NUCLEOSIDASE"/>
    <property type="match status" value="1"/>
</dbReference>
<evidence type="ECO:0000259" key="2">
    <source>
        <dbReference type="Pfam" id="PF18178"/>
    </source>
</evidence>
<dbReference type="Pfam" id="PF01048">
    <property type="entry name" value="PNP_UDP_1"/>
    <property type="match status" value="1"/>
</dbReference>
<dbReference type="GO" id="GO:0009116">
    <property type="term" value="P:nucleoside metabolic process"/>
    <property type="evidence" value="ECO:0007669"/>
    <property type="project" value="InterPro"/>
</dbReference>
<dbReference type="OrthoDB" id="2988699at2"/>
<organism evidence="3 4">
    <name type="scientific">Acetobacter aceti</name>
    <dbReference type="NCBI Taxonomy" id="435"/>
    <lineage>
        <taxon>Bacteria</taxon>
        <taxon>Pseudomonadati</taxon>
        <taxon>Pseudomonadota</taxon>
        <taxon>Alphaproteobacteria</taxon>
        <taxon>Acetobacterales</taxon>
        <taxon>Acetobacteraceae</taxon>
        <taxon>Acetobacter</taxon>
        <taxon>Acetobacter subgen. Acetobacter</taxon>
    </lineage>
</organism>
<dbReference type="KEGG" id="aace:A0U92_15440"/>
<dbReference type="AlphaFoldDB" id="A0A1U9KJJ2"/>
<sequence length="503" mass="54593">MLNNEFVLVAGSISKKTEKVYIDRAHDFVRALTKSILDANGGLVVYLAGEPRNQNNEPLTFDWTVAYEVERLKANYAGTQQLKIITSDLAMNEKMTEEKRRLIRSLKALHYADVIKVHDDLVTGGNIGDEQVDVATAMIALGGGKGVSDRARKMSKRKLPILPFDLKLGGFSNDGAGALGLLKTFQENPLLMFPITGEQVKGELDILSLQEPIFCIDELAKRTVKIFQIEKEAKQIAQNPDVLILTALPIELAAARLAFGIKDFSQPRVSLNGIHFWSTIVTRQDGPVSCVVASLGSAGNVTASSITSQLLSELKPKTVLMMGIAAGMRGKMTLGEVILSERIVYYEGSAALDGGILAARPEIHRPGLLTQQDLNTYLATASLSERLQQQATTLGFAIPKESNAGEVAASLMVSPATIASGELLVRDPNFFSSLRTLHDKVCVAEMEAYGVIDACQKQEVPALIIRGISDFGDSSKDNTFHKVASEAAAIVALDYVVYGWRRT</sequence>
<dbReference type="EMBL" id="CP014692">
    <property type="protein sequence ID" value="AQS85926.1"/>
    <property type="molecule type" value="Genomic_DNA"/>
</dbReference>
<reference evidence="3 4" key="1">
    <citation type="submission" date="2016-03" db="EMBL/GenBank/DDBJ databases">
        <title>Acetic acid bacteria sequencing.</title>
        <authorList>
            <person name="Brandt J."/>
            <person name="Jakob F."/>
            <person name="Vogel R.F."/>
        </authorList>
    </citation>
    <scope>NUCLEOTIDE SEQUENCE [LARGE SCALE GENOMIC DNA]</scope>
    <source>
        <strain evidence="3 4">TMW2.1153</strain>
    </source>
</reference>
<dbReference type="GO" id="GO:0005829">
    <property type="term" value="C:cytosol"/>
    <property type="evidence" value="ECO:0007669"/>
    <property type="project" value="TreeGrafter"/>
</dbReference>
<evidence type="ECO:0000313" key="3">
    <source>
        <dbReference type="EMBL" id="AQS85926.1"/>
    </source>
</evidence>
<proteinExistence type="predicted"/>
<dbReference type="PANTHER" id="PTHR46832">
    <property type="entry name" value="5'-METHYLTHIOADENOSINE/S-ADENOSYLHOMOCYSTEINE NUCLEOSIDASE"/>
    <property type="match status" value="1"/>
</dbReference>
<dbReference type="STRING" id="435.A0U92_15440"/>
<dbReference type="InterPro" id="IPR000845">
    <property type="entry name" value="Nucleoside_phosphorylase_d"/>
</dbReference>
<dbReference type="GO" id="GO:0008782">
    <property type="term" value="F:adenosylhomocysteine nucleosidase activity"/>
    <property type="evidence" value="ECO:0007669"/>
    <property type="project" value="TreeGrafter"/>
</dbReference>
<gene>
    <name evidence="3" type="ORF">A0U92_15440</name>
</gene>
<keyword evidence="4" id="KW-1185">Reference proteome</keyword>
<dbReference type="Proteomes" id="UP000188937">
    <property type="component" value="Chromosome"/>
</dbReference>
<dbReference type="GO" id="GO:0008930">
    <property type="term" value="F:methylthioadenosine nucleosidase activity"/>
    <property type="evidence" value="ECO:0007669"/>
    <property type="project" value="TreeGrafter"/>
</dbReference>
<dbReference type="GO" id="GO:0019284">
    <property type="term" value="P:L-methionine salvage from S-adenosylmethionine"/>
    <property type="evidence" value="ECO:0007669"/>
    <property type="project" value="TreeGrafter"/>
</dbReference>
<feature type="domain" description="ATP nucleosidase Cap17-like N-terminal" evidence="2">
    <location>
        <begin position="2"/>
        <end position="227"/>
    </location>
</feature>
<accession>A0A1U9KJJ2</accession>
<name>A0A1U9KJJ2_ACEAC</name>
<dbReference type="Pfam" id="PF18178">
    <property type="entry name" value="Cap17-like_N"/>
    <property type="match status" value="1"/>
</dbReference>
<evidence type="ECO:0000313" key="4">
    <source>
        <dbReference type="Proteomes" id="UP000188937"/>
    </source>
</evidence>
<feature type="domain" description="Nucleoside phosphorylase" evidence="1">
    <location>
        <begin position="243"/>
        <end position="489"/>
    </location>
</feature>
<dbReference type="InterPro" id="IPR035994">
    <property type="entry name" value="Nucleoside_phosphorylase_sf"/>
</dbReference>